<sequence>MRSAGLDLVKWTAMATMVADHLRFLWPTADGLFVVGRLAFPLFCLAIAVNVQRARAGSFNTIGNVRYLGLMLLFAVLSEPAYRWLDGGSQTLNVMPTLVLGLLVAWGVHYPLLSLRLLGLAAGLAGFLFSGQLMYGVPGVLLPGACLMARRQGGAAWVLPCLLAMGGNLTNSWLQAHLLAPITLLTLLSAASALALGSALLRHDDWRVPAVGRWGYLFYPVHLLVIKVLS</sequence>
<proteinExistence type="predicted"/>
<protein>
    <submittedName>
        <fullName evidence="2">Conjugal transfer protein TraX</fullName>
    </submittedName>
</protein>
<feature type="transmembrane region" description="Helical" evidence="1">
    <location>
        <begin position="31"/>
        <end position="51"/>
    </location>
</feature>
<reference evidence="2 3" key="1">
    <citation type="submission" date="2020-07" db="EMBL/GenBank/DDBJ databases">
        <title>Diversity of carbapenemase encoding genes among Pseudomonas putida group clinical isolates in a tertiary Brazilian hospital.</title>
        <authorList>
            <person name="Alberto-Lei F."/>
            <person name="Nodari C.S."/>
            <person name="Streling A.P."/>
            <person name="Paulino J.T."/>
            <person name="Bessa-Neto F.O."/>
            <person name="Cayo R."/>
            <person name="Gales A.C."/>
        </authorList>
    </citation>
    <scope>NUCLEOTIDE SEQUENCE [LARGE SCALE GENOMIC DNA]</scope>
    <source>
        <strain evidence="2 3">12815</strain>
    </source>
</reference>
<gene>
    <name evidence="2" type="ORF">H4C80_15880</name>
</gene>
<dbReference type="Proteomes" id="UP000545074">
    <property type="component" value="Unassembled WGS sequence"/>
</dbReference>
<keyword evidence="1" id="KW-0472">Membrane</keyword>
<feature type="transmembrane region" description="Helical" evidence="1">
    <location>
        <begin position="213"/>
        <end position="229"/>
    </location>
</feature>
<evidence type="ECO:0000313" key="2">
    <source>
        <dbReference type="EMBL" id="MBA6098600.1"/>
    </source>
</evidence>
<feature type="transmembrane region" description="Helical" evidence="1">
    <location>
        <begin position="120"/>
        <end position="142"/>
    </location>
</feature>
<keyword evidence="1" id="KW-0812">Transmembrane</keyword>
<comment type="caution">
    <text evidence="2">The sequence shown here is derived from an EMBL/GenBank/DDBJ whole genome shotgun (WGS) entry which is preliminary data.</text>
</comment>
<evidence type="ECO:0000256" key="1">
    <source>
        <dbReference type="SAM" id="Phobius"/>
    </source>
</evidence>
<feature type="transmembrane region" description="Helical" evidence="1">
    <location>
        <begin position="154"/>
        <end position="171"/>
    </location>
</feature>
<evidence type="ECO:0000313" key="3">
    <source>
        <dbReference type="Proteomes" id="UP000545074"/>
    </source>
</evidence>
<dbReference type="InterPro" id="IPR008875">
    <property type="entry name" value="TraX"/>
</dbReference>
<keyword evidence="1" id="KW-1133">Transmembrane helix</keyword>
<organism evidence="2 3">
    <name type="scientific">Pseudomonas juntendi</name>
    <dbReference type="NCBI Taxonomy" id="2666183"/>
    <lineage>
        <taxon>Bacteria</taxon>
        <taxon>Pseudomonadati</taxon>
        <taxon>Pseudomonadota</taxon>
        <taxon>Gammaproteobacteria</taxon>
        <taxon>Pseudomonadales</taxon>
        <taxon>Pseudomonadaceae</taxon>
        <taxon>Pseudomonas</taxon>
    </lineage>
</organism>
<name>A0A7W2KHP8_9PSED</name>
<dbReference type="AlphaFoldDB" id="A0A7W2KHP8"/>
<dbReference type="EMBL" id="JACGCX010000009">
    <property type="protein sequence ID" value="MBA6098600.1"/>
    <property type="molecule type" value="Genomic_DNA"/>
</dbReference>
<feature type="transmembrane region" description="Helical" evidence="1">
    <location>
        <begin position="63"/>
        <end position="82"/>
    </location>
</feature>
<dbReference type="Pfam" id="PF05857">
    <property type="entry name" value="TraX"/>
    <property type="match status" value="1"/>
</dbReference>
<dbReference type="RefSeq" id="WP_182389864.1">
    <property type="nucleotide sequence ID" value="NZ_JACGCX010000009.1"/>
</dbReference>
<feature type="transmembrane region" description="Helical" evidence="1">
    <location>
        <begin position="178"/>
        <end position="201"/>
    </location>
</feature>
<feature type="transmembrane region" description="Helical" evidence="1">
    <location>
        <begin position="94"/>
        <end position="113"/>
    </location>
</feature>
<accession>A0A7W2KHP8</accession>